<evidence type="ECO:0000256" key="1">
    <source>
        <dbReference type="ARBA" id="ARBA00001974"/>
    </source>
</evidence>
<dbReference type="GO" id="GO:0008720">
    <property type="term" value="F:D-lactate dehydrogenase (NAD+) activity"/>
    <property type="evidence" value="ECO:0007669"/>
    <property type="project" value="TreeGrafter"/>
</dbReference>
<dbReference type="PROSITE" id="PS51387">
    <property type="entry name" value="FAD_PCMH"/>
    <property type="match status" value="1"/>
</dbReference>
<keyword evidence="11" id="KW-1185">Reference proteome</keyword>
<dbReference type="GO" id="GO:1903457">
    <property type="term" value="P:lactate catabolic process"/>
    <property type="evidence" value="ECO:0007669"/>
    <property type="project" value="TreeGrafter"/>
</dbReference>
<dbReference type="AlphaFoldDB" id="A0A9X1YLI8"/>
<dbReference type="InterPro" id="IPR016167">
    <property type="entry name" value="FAD-bd_PCMH_sub1"/>
</dbReference>
<keyword evidence="3" id="KW-0479">Metal-binding</keyword>
<feature type="domain" description="4Fe-4S ferredoxin-type" evidence="8">
    <location>
        <begin position="659"/>
        <end position="689"/>
    </location>
</feature>
<accession>A0A9X1YLI8</accession>
<organism evidence="10 11">
    <name type="scientific">Scleromatobacter humisilvae</name>
    <dbReference type="NCBI Taxonomy" id="2897159"/>
    <lineage>
        <taxon>Bacteria</taxon>
        <taxon>Pseudomonadati</taxon>
        <taxon>Pseudomonadota</taxon>
        <taxon>Betaproteobacteria</taxon>
        <taxon>Burkholderiales</taxon>
        <taxon>Sphaerotilaceae</taxon>
        <taxon>Scleromatobacter</taxon>
    </lineage>
</organism>
<dbReference type="InterPro" id="IPR016164">
    <property type="entry name" value="FAD-linked_Oxase-like_C"/>
</dbReference>
<dbReference type="InterPro" id="IPR004017">
    <property type="entry name" value="Cys_rich_dom"/>
</dbReference>
<dbReference type="InterPro" id="IPR016171">
    <property type="entry name" value="Vanillyl_alc_oxidase_C-sub2"/>
</dbReference>
<dbReference type="GO" id="GO:0051536">
    <property type="term" value="F:iron-sulfur cluster binding"/>
    <property type="evidence" value="ECO:0007669"/>
    <property type="project" value="UniProtKB-KW"/>
</dbReference>
<evidence type="ECO:0000256" key="7">
    <source>
        <dbReference type="ARBA" id="ARBA00023014"/>
    </source>
</evidence>
<dbReference type="InterPro" id="IPR036318">
    <property type="entry name" value="FAD-bd_PCMH-like_sf"/>
</dbReference>
<protein>
    <submittedName>
        <fullName evidence="10">FAD-binding protein</fullName>
    </submittedName>
</protein>
<dbReference type="InterPro" id="IPR004113">
    <property type="entry name" value="FAD-bd_oxidored_4_C"/>
</dbReference>
<keyword evidence="5" id="KW-0560">Oxidoreductase</keyword>
<dbReference type="Gene3D" id="3.30.43.10">
    <property type="entry name" value="Uridine Diphospho-n-acetylenolpyruvylglucosamine Reductase, domain 2"/>
    <property type="match status" value="1"/>
</dbReference>
<dbReference type="SUPFAM" id="SSF56176">
    <property type="entry name" value="FAD-binding/transporter-associated domain-like"/>
    <property type="match status" value="1"/>
</dbReference>
<dbReference type="PANTHER" id="PTHR11748">
    <property type="entry name" value="D-LACTATE DEHYDROGENASE"/>
    <property type="match status" value="1"/>
</dbReference>
<keyword evidence="4" id="KW-0274">FAD</keyword>
<dbReference type="EMBL" id="JAJLJH010000006">
    <property type="protein sequence ID" value="MCK9687972.1"/>
    <property type="molecule type" value="Genomic_DNA"/>
</dbReference>
<dbReference type="Pfam" id="PF02754">
    <property type="entry name" value="CCG"/>
    <property type="match status" value="1"/>
</dbReference>
<dbReference type="PANTHER" id="PTHR11748:SF119">
    <property type="entry name" value="D-2-HYDROXYGLUTARATE DEHYDROGENASE"/>
    <property type="match status" value="1"/>
</dbReference>
<keyword evidence="7" id="KW-0411">Iron-sulfur</keyword>
<keyword evidence="6" id="KW-0408">Iron</keyword>
<evidence type="ECO:0000259" key="9">
    <source>
        <dbReference type="PROSITE" id="PS51387"/>
    </source>
</evidence>
<dbReference type="SUPFAM" id="SSF55103">
    <property type="entry name" value="FAD-linked oxidases, C-terminal domain"/>
    <property type="match status" value="1"/>
</dbReference>
<feature type="domain" description="FAD-binding PCMH-type" evidence="9">
    <location>
        <begin position="59"/>
        <end position="287"/>
    </location>
</feature>
<sequence>MLIDPAEKLDARAGAPLGTVLPPNDTCELLARRLAAETQGGVLFDAPSRGRYATDASIYQIMPVGVFVPRSADDITTALAVARELKVPVLARGGGTSQCGQTTGAALVIDTSKHFRNVVDIDAAARTATVEPGIVLDHLNARLKPHGLWFPVDVSTSAQATLGGMAGNNSCGSRSIAYGNMVHNVLGARAWLSDGAELDFGPVGTASGRVARIGEFVHRLARRHRDAIAERWPKVMRRVGGYNLDIFDNQSERPYTADGSVNLAHLLVGSEGTLAFTKTLTLQLAELPRAKVLGIVNFASFHAAMDAAQHIVTLGPSAVELVDRTMIELALGNPAFRATMETALIGRPAAILLVEFSGDDKAALLPWLARLDELMGDLGLPGSVVRMSDDPPQKNLWEVRKAGLNIMMSLKGDGKPVSFIEDCAVPLDRLAEYTDALTEVFARHGSRGTWYAHASVGTLHVRPILDMRVAGPQGGAAKMRAIAEEASGLVRKFKGAFSGEHGDGLCRGEWIEWQFGPALNDAFRAIKAELDPLNLFNPGKIVDPPRMDDGALFRFAPPDTPSPYRRIPLVPVLDWSAWNVQADPVTEVTTPPGTGGDVTGGFAKAVEMCNNNGHCRKFDAGTMCPSYRVTRDEQHLTRGRANTLRLAISGQLGPDAFTSQAMRDTMDLCVGCKGCRRECPTGVDMARMKIEFLAHYTARHGLSLKDRLIARLPDYAHAASRVPWLANLRNTLPGAAWLGEKLLGLSARRSLPTWRADTFWRSRDPALFSSRDETLAAVQAGGRAAVLFVDTFNGIFESENAHAAARVLKAAGYTLHTVDKGGGHHCCGRTFLASGQVAQARQKVEALIDALLPFAQRGVAIVGLEPSCLLTLRDEALAMGLGDKAVTVSGQALLFEEFVAREAKAGRFAVRLRPAGQPVLLHGHCHQKAFAAVTPILDVLRLIPDAKPELIDSSCCGMAGSFGYEAAHFDVSMAMAEGSLLPRVRATPDAIVVADGTSCRHQIADGARREAIHVASLLDRLLIG</sequence>
<evidence type="ECO:0000256" key="3">
    <source>
        <dbReference type="ARBA" id="ARBA00022723"/>
    </source>
</evidence>
<keyword evidence="2" id="KW-0285">Flavoprotein</keyword>
<dbReference type="RefSeq" id="WP_275684015.1">
    <property type="nucleotide sequence ID" value="NZ_JAJLJH010000006.1"/>
</dbReference>
<dbReference type="Pfam" id="PF01565">
    <property type="entry name" value="FAD_binding_4"/>
    <property type="match status" value="1"/>
</dbReference>
<dbReference type="Gene3D" id="3.30.70.2740">
    <property type="match status" value="1"/>
</dbReference>
<dbReference type="InterPro" id="IPR016166">
    <property type="entry name" value="FAD-bd_PCMH"/>
</dbReference>
<dbReference type="InterPro" id="IPR016169">
    <property type="entry name" value="FAD-bd_PCMH_sub2"/>
</dbReference>
<dbReference type="PROSITE" id="PS51379">
    <property type="entry name" value="4FE4S_FER_2"/>
    <property type="match status" value="1"/>
</dbReference>
<evidence type="ECO:0000259" key="8">
    <source>
        <dbReference type="PROSITE" id="PS51379"/>
    </source>
</evidence>
<dbReference type="Gene3D" id="3.30.465.10">
    <property type="match status" value="1"/>
</dbReference>
<evidence type="ECO:0000313" key="11">
    <source>
        <dbReference type="Proteomes" id="UP001139353"/>
    </source>
</evidence>
<dbReference type="GO" id="GO:0004458">
    <property type="term" value="F:D-lactate dehydrogenase (cytochrome) activity"/>
    <property type="evidence" value="ECO:0007669"/>
    <property type="project" value="TreeGrafter"/>
</dbReference>
<reference evidence="10" key="1">
    <citation type="submission" date="2021-11" db="EMBL/GenBank/DDBJ databases">
        <title>BS-T2-15 a new species belonging to the Comamonadaceae family isolated from the soil of a French oak forest.</title>
        <authorList>
            <person name="Mieszkin S."/>
            <person name="Alain K."/>
        </authorList>
    </citation>
    <scope>NUCLEOTIDE SEQUENCE</scope>
    <source>
        <strain evidence="10">BS-T2-15</strain>
    </source>
</reference>
<dbReference type="Pfam" id="PF02913">
    <property type="entry name" value="FAD-oxidase_C"/>
    <property type="match status" value="1"/>
</dbReference>
<dbReference type="GO" id="GO:0046872">
    <property type="term" value="F:metal ion binding"/>
    <property type="evidence" value="ECO:0007669"/>
    <property type="project" value="UniProtKB-KW"/>
</dbReference>
<comment type="caution">
    <text evidence="10">The sequence shown here is derived from an EMBL/GenBank/DDBJ whole genome shotgun (WGS) entry which is preliminary data.</text>
</comment>
<evidence type="ECO:0000256" key="4">
    <source>
        <dbReference type="ARBA" id="ARBA00022827"/>
    </source>
</evidence>
<dbReference type="SUPFAM" id="SSF46548">
    <property type="entry name" value="alpha-helical ferredoxin"/>
    <property type="match status" value="1"/>
</dbReference>
<dbReference type="Proteomes" id="UP001139353">
    <property type="component" value="Unassembled WGS sequence"/>
</dbReference>
<gene>
    <name evidence="10" type="ORF">LPC04_19890</name>
</gene>
<evidence type="ECO:0000256" key="2">
    <source>
        <dbReference type="ARBA" id="ARBA00022630"/>
    </source>
</evidence>
<comment type="cofactor">
    <cofactor evidence="1">
        <name>FAD</name>
        <dbReference type="ChEBI" id="CHEBI:57692"/>
    </cofactor>
</comment>
<evidence type="ECO:0000256" key="6">
    <source>
        <dbReference type="ARBA" id="ARBA00023004"/>
    </source>
</evidence>
<evidence type="ECO:0000256" key="5">
    <source>
        <dbReference type="ARBA" id="ARBA00023002"/>
    </source>
</evidence>
<dbReference type="Gene3D" id="1.10.45.10">
    <property type="entry name" value="Vanillyl-alcohol Oxidase, Chain A, domain 4"/>
    <property type="match status" value="1"/>
</dbReference>
<dbReference type="Pfam" id="PF13183">
    <property type="entry name" value="Fer4_8"/>
    <property type="match status" value="1"/>
</dbReference>
<dbReference type="InterPro" id="IPR006094">
    <property type="entry name" value="Oxid_FAD_bind_N"/>
</dbReference>
<dbReference type="GO" id="GO:0071949">
    <property type="term" value="F:FAD binding"/>
    <property type="evidence" value="ECO:0007669"/>
    <property type="project" value="InterPro"/>
</dbReference>
<dbReference type="PROSITE" id="PS00198">
    <property type="entry name" value="4FE4S_FER_1"/>
    <property type="match status" value="1"/>
</dbReference>
<dbReference type="InterPro" id="IPR017896">
    <property type="entry name" value="4Fe4S_Fe-S-bd"/>
</dbReference>
<evidence type="ECO:0000313" key="10">
    <source>
        <dbReference type="EMBL" id="MCK9687972.1"/>
    </source>
</evidence>
<proteinExistence type="predicted"/>
<name>A0A9X1YLI8_9BURK</name>
<dbReference type="InterPro" id="IPR017900">
    <property type="entry name" value="4Fe4S_Fe_S_CS"/>
</dbReference>